<feature type="region of interest" description="Disordered" evidence="1">
    <location>
        <begin position="1024"/>
        <end position="1083"/>
    </location>
</feature>
<dbReference type="Pfam" id="PF25381">
    <property type="entry name" value="PH_26"/>
    <property type="match status" value="1"/>
</dbReference>
<feature type="compositionally biased region" description="Polar residues" evidence="1">
    <location>
        <begin position="508"/>
        <end position="517"/>
    </location>
</feature>
<dbReference type="AlphaFoldDB" id="A0A9W8E9G9"/>
<dbReference type="InterPro" id="IPR011993">
    <property type="entry name" value="PH-like_dom_sf"/>
</dbReference>
<reference evidence="3" key="1">
    <citation type="submission" date="2022-07" db="EMBL/GenBank/DDBJ databases">
        <title>Phylogenomic reconstructions and comparative analyses of Kickxellomycotina fungi.</title>
        <authorList>
            <person name="Reynolds N.K."/>
            <person name="Stajich J.E."/>
            <person name="Barry K."/>
            <person name="Grigoriev I.V."/>
            <person name="Crous P."/>
            <person name="Smith M.E."/>
        </authorList>
    </citation>
    <scope>NUCLEOTIDE SEQUENCE</scope>
    <source>
        <strain evidence="3">RSA 1196</strain>
    </source>
</reference>
<feature type="domain" description="PH" evidence="2">
    <location>
        <begin position="175"/>
        <end position="295"/>
    </location>
</feature>
<evidence type="ECO:0000256" key="1">
    <source>
        <dbReference type="SAM" id="MobiDB-lite"/>
    </source>
</evidence>
<dbReference type="OrthoDB" id="5563754at2759"/>
<protein>
    <recommendedName>
        <fullName evidence="2">PH domain-containing protein</fullName>
    </recommendedName>
</protein>
<feature type="compositionally biased region" description="Polar residues" evidence="1">
    <location>
        <begin position="568"/>
        <end position="580"/>
    </location>
</feature>
<comment type="caution">
    <text evidence="3">The sequence shown here is derived from an EMBL/GenBank/DDBJ whole genome shotgun (WGS) entry which is preliminary data.</text>
</comment>
<sequence length="1169" mass="125475">MASSALGPIAEAFELLQSKVYVSGVLLKRNVTAADGRPFTTKAWTPWYVELCGPVLVFWNLANMNPNAMELLKTKSAEAEQVLNQIKTSTSPNFMNITDCQIQVVGQLKKREGVFSLNSAGANFFYFQAVDKAAMQAWVVSTRLLCYEVAKLYENYTLCYLPLAHAGLLQDPQALPVRQGYLQARFTGSLDWQQYWVVLHTTGDPSQSQLFFYSTQQPSGGTPLAVINVVNNAYAIYPERLDLVDQATIAKVEGTFGAHEPDSVSLATSLYFALIMASSSQELFSWILAIYDAFHLHGRPRAIQAYQAHHPRNLYLDPSDEVVQAVQVEGVGATVTRETFDELHKELYGPPSMIENVVSRSPEESKPTPTSVPRSSAATQRKSLIQPIVDSSSGSEEEDGEDDDDSESEDVPAKKQQAPTRDHLHNADRGTPQVPALSLPKPVDSSPTFANLDESIREISQRAQDLTVGGTPATAPPPKSVTLPIPSDSSDSSTHERSPKLTKAAPNSVPSRNVTAQSRKKKTRSMVVRPVDSDSSESESDSEHAHPPRTKSAMFPGPADSGLGITPVGSSLMGQESSLDSVPHPTARRGGPVTHTNTRPNSSGTSSSSRQSWNKANPQTQAALSQDGFDAPAPNLPPPGGAGAFAEPGMMGGPGVRASFVAPQGGYAQPMMYPGQSGGFVYPPYGYPAMATPYGAPMMAAPGMPMYETPMYPEDYGDQHSQYGGGSEAGYGGGRTRQQPLTLLAAQDADRRQQQQQLLQRTGPLVQLQNKSDPTQSGGGLVGAIAARQQQKERRKYTDATSYLKSALELKSHQRGPGMGMNPHHPYGAHGGMGQMNASYTDLGYGGGSPYMAGRPFSQSHTHLGPMMIPDGDDEDDDVPLGMTGGGAGGNPHALGGPSRMYGSGTMGPYGGGHMGMDDDNDHMSLAALAAAGGGRPRSTFNNPNMPYTNGHPGYPAGGYPPEHAYEQPYGMGDRMSFYGGPRRGISNPGPQASFMGATGLNNHHHRLSTHSSDDAIPLGVRQSMAMGSPLGGPMGNAGKARNGHSHLASGDDTQGNDSDDPHKTQGKSGLTTDDDEDSVDVDDLPDGMMDHFAVFVDKYIEIKPYSWVHPTTLYNAYAASCHKERVAPDNTANKHQLDALMLDSGFSKRKNKKEEHLGVQWCDIILRD</sequence>
<gene>
    <name evidence="3" type="ORF">IWQ62_000190</name>
</gene>
<evidence type="ECO:0000313" key="4">
    <source>
        <dbReference type="Proteomes" id="UP001150925"/>
    </source>
</evidence>
<dbReference type="EMBL" id="JANBPY010000006">
    <property type="protein sequence ID" value="KAJ1970084.1"/>
    <property type="molecule type" value="Genomic_DNA"/>
</dbReference>
<evidence type="ECO:0000313" key="3">
    <source>
        <dbReference type="EMBL" id="KAJ1970084.1"/>
    </source>
</evidence>
<feature type="domain" description="PH" evidence="2">
    <location>
        <begin position="19"/>
        <end position="147"/>
    </location>
</feature>
<organism evidence="3 4">
    <name type="scientific">Dispira parvispora</name>
    <dbReference type="NCBI Taxonomy" id="1520584"/>
    <lineage>
        <taxon>Eukaryota</taxon>
        <taxon>Fungi</taxon>
        <taxon>Fungi incertae sedis</taxon>
        <taxon>Zoopagomycota</taxon>
        <taxon>Kickxellomycotina</taxon>
        <taxon>Dimargaritomycetes</taxon>
        <taxon>Dimargaritales</taxon>
        <taxon>Dimargaritaceae</taxon>
        <taxon>Dispira</taxon>
    </lineage>
</organism>
<proteinExistence type="predicted"/>
<dbReference type="InterPro" id="IPR001849">
    <property type="entry name" value="PH_domain"/>
</dbReference>
<feature type="compositionally biased region" description="Acidic residues" evidence="1">
    <location>
        <begin position="395"/>
        <end position="410"/>
    </location>
</feature>
<accession>A0A9W8E9G9</accession>
<name>A0A9W8E9G9_9FUNG</name>
<dbReference type="InterPro" id="IPR058155">
    <property type="entry name" value="Skg3/CAF120-like_PH"/>
</dbReference>
<dbReference type="Gene3D" id="2.30.29.30">
    <property type="entry name" value="Pleckstrin-homology domain (PH domain)/Phosphotyrosine-binding domain (PTB)"/>
    <property type="match status" value="2"/>
</dbReference>
<dbReference type="Proteomes" id="UP001150925">
    <property type="component" value="Unassembled WGS sequence"/>
</dbReference>
<evidence type="ECO:0000259" key="2">
    <source>
        <dbReference type="PROSITE" id="PS50003"/>
    </source>
</evidence>
<feature type="compositionally biased region" description="Polar residues" evidence="1">
    <location>
        <begin position="613"/>
        <end position="624"/>
    </location>
</feature>
<feature type="compositionally biased region" description="Polar residues" evidence="1">
    <location>
        <begin position="367"/>
        <end position="383"/>
    </location>
</feature>
<feature type="region of interest" description="Disordered" evidence="1">
    <location>
        <begin position="358"/>
        <end position="648"/>
    </location>
</feature>
<feature type="compositionally biased region" description="Acidic residues" evidence="1">
    <location>
        <begin position="1073"/>
        <end position="1083"/>
    </location>
</feature>
<keyword evidence="4" id="KW-1185">Reference proteome</keyword>
<dbReference type="SUPFAM" id="SSF50729">
    <property type="entry name" value="PH domain-like"/>
    <property type="match status" value="2"/>
</dbReference>
<feature type="compositionally biased region" description="Low complexity" evidence="1">
    <location>
        <begin position="602"/>
        <end position="612"/>
    </location>
</feature>
<dbReference type="PROSITE" id="PS50003">
    <property type="entry name" value="PH_DOMAIN"/>
    <property type="match status" value="2"/>
</dbReference>
<dbReference type="SMART" id="SM00233">
    <property type="entry name" value="PH"/>
    <property type="match status" value="2"/>
</dbReference>